<evidence type="ECO:0000256" key="1">
    <source>
        <dbReference type="ARBA" id="ARBA00007320"/>
    </source>
</evidence>
<dbReference type="PANTHER" id="PTHR11721">
    <property type="entry name" value="60S RIBOSOMAL PROTEIN L27A"/>
    <property type="match status" value="1"/>
</dbReference>
<dbReference type="Gene3D" id="3.100.10.10">
    <property type="match status" value="1"/>
</dbReference>
<keyword evidence="2" id="KW-0689">Ribosomal protein</keyword>
<evidence type="ECO:0000256" key="3">
    <source>
        <dbReference type="ARBA" id="ARBA00023274"/>
    </source>
</evidence>
<comment type="caution">
    <text evidence="6">The sequence shown here is derived from an EMBL/GenBank/DDBJ whole genome shotgun (WGS) entry which is preliminary data.</text>
</comment>
<proteinExistence type="inferred from homology"/>
<comment type="similarity">
    <text evidence="1">Belongs to the universal ribosomal protein uL15 family.</text>
</comment>
<accession>A0ABN9V5M9</accession>
<dbReference type="PANTHER" id="PTHR11721:SF3">
    <property type="entry name" value="LARGE RIBOSOMAL SUBUNIT PROTEIN UL15"/>
    <property type="match status" value="1"/>
</dbReference>
<keyword evidence="3" id="KW-0687">Ribonucleoprotein</keyword>
<dbReference type="SUPFAM" id="SSF52080">
    <property type="entry name" value="Ribosomal proteins L15p and L18e"/>
    <property type="match status" value="2"/>
</dbReference>
<keyword evidence="7" id="KW-1185">Reference proteome</keyword>
<evidence type="ECO:0000313" key="7">
    <source>
        <dbReference type="Proteomes" id="UP001189429"/>
    </source>
</evidence>
<dbReference type="InterPro" id="IPR030878">
    <property type="entry name" value="Ribosomal_uL15"/>
</dbReference>
<protein>
    <recommendedName>
        <fullName evidence="5">Large ribosomal subunit protein uL15/eL18 domain-containing protein</fullName>
    </recommendedName>
</protein>
<evidence type="ECO:0000256" key="4">
    <source>
        <dbReference type="SAM" id="MobiDB-lite"/>
    </source>
</evidence>
<feature type="region of interest" description="Disordered" evidence="4">
    <location>
        <begin position="13"/>
        <end position="36"/>
    </location>
</feature>
<evidence type="ECO:0000256" key="2">
    <source>
        <dbReference type="ARBA" id="ARBA00022980"/>
    </source>
</evidence>
<dbReference type="HAMAP" id="MF_01341">
    <property type="entry name" value="Ribosomal_uL15"/>
    <property type="match status" value="1"/>
</dbReference>
<reference evidence="6" key="1">
    <citation type="submission" date="2023-10" db="EMBL/GenBank/DDBJ databases">
        <authorList>
            <person name="Chen Y."/>
            <person name="Shah S."/>
            <person name="Dougan E. K."/>
            <person name="Thang M."/>
            <person name="Chan C."/>
        </authorList>
    </citation>
    <scope>NUCLEOTIDE SEQUENCE [LARGE SCALE GENOMIC DNA]</scope>
</reference>
<feature type="domain" description="Large ribosomal subunit protein uL15/eL18" evidence="5">
    <location>
        <begin position="116"/>
        <end position="183"/>
    </location>
</feature>
<gene>
    <name evidence="6" type="ORF">PCOR1329_LOCUS54912</name>
</gene>
<dbReference type="InterPro" id="IPR021131">
    <property type="entry name" value="Ribosomal_uL15/eL18"/>
</dbReference>
<dbReference type="Pfam" id="PF00828">
    <property type="entry name" value="Ribosomal_L27A"/>
    <property type="match status" value="1"/>
</dbReference>
<dbReference type="InterPro" id="IPR036227">
    <property type="entry name" value="Ribosomal_uL15/eL18_sf"/>
</dbReference>
<evidence type="ECO:0000313" key="6">
    <source>
        <dbReference type="EMBL" id="CAK0868158.1"/>
    </source>
</evidence>
<evidence type="ECO:0000259" key="5">
    <source>
        <dbReference type="Pfam" id="PF00828"/>
    </source>
</evidence>
<dbReference type="EMBL" id="CAUYUJ010016722">
    <property type="protein sequence ID" value="CAK0868158.1"/>
    <property type="molecule type" value="Genomic_DNA"/>
</dbReference>
<sequence length="196" mass="21514">MTTRYKKNRHLRGAISAGRGRIGKHRKHPGGCGNAGGQHHHRINFDKYHPGYFGKVCEGRSAAHPGGSLNDTPPFRESVAVLVLPRCPEAWCLFGLLAVGMRNFHLIKHGKVCPLINVDKLWSLVPEGTREQFAAKKDKAPVIDVMKAGYMKVCGKGQLPEQPLIVKARYFTKEAEVKIKEAGEIKEAGGVCVLVA</sequence>
<dbReference type="Proteomes" id="UP001189429">
    <property type="component" value="Unassembled WGS sequence"/>
</dbReference>
<organism evidence="6 7">
    <name type="scientific">Prorocentrum cordatum</name>
    <dbReference type="NCBI Taxonomy" id="2364126"/>
    <lineage>
        <taxon>Eukaryota</taxon>
        <taxon>Sar</taxon>
        <taxon>Alveolata</taxon>
        <taxon>Dinophyceae</taxon>
        <taxon>Prorocentrales</taxon>
        <taxon>Prorocentraceae</taxon>
        <taxon>Prorocentrum</taxon>
    </lineage>
</organism>
<name>A0ABN9V5M9_9DINO</name>